<dbReference type="AlphaFoldDB" id="A0A6G7Y4J3"/>
<dbReference type="PANTHER" id="PTHR30290:SF65">
    <property type="entry name" value="MONOACYL PHOSPHATIDYLINOSITOL TETRAMANNOSIDE-BINDING PROTEIN LPQW-RELATED"/>
    <property type="match status" value="1"/>
</dbReference>
<feature type="domain" description="Solute-binding protein family 5" evidence="1">
    <location>
        <begin position="20"/>
        <end position="372"/>
    </location>
</feature>
<dbReference type="Proteomes" id="UP000501058">
    <property type="component" value="Chromosome"/>
</dbReference>
<sequence>MLAPLTPAHFSLDAAGRARPNPDFVTSFEVESTPATRVTLHLNPLSRWGDGARVTAADWVATWRAATGQVAGLELVDLPGWQRVADVSAGETPTDVVLTYHGPDPDWAEPLVSGPLRGDGIGDAAAADWDAYDPAHYAAPFTVAHVDPVQGLITLEPSPTWWGDAAKLEQVMFRTVQPEAVAAAFQHNELDVWTIGTSEDRLQQSKAAADTVLRTAPGRKGRSLRLTTEGTLADVKVRQAVVQALDRGALGATELDVTPGTVTPWSNSLLLPTQPGYVDEARATGLSHDAAQAATTLEEAGWRKDPDGHRSKEGRPLALTYGVTETDALAGTEFTALSAQLAAVGISLSAVPGTGDLTPTTITVGAFPLAQLPASANRPELAELVTKVRTEQDGVRRADQAGQLARALWQDATEVTLFQLPQQVAVRNGLANYGAPAFSTTDWEDVGWAT</sequence>
<dbReference type="SUPFAM" id="SSF53850">
    <property type="entry name" value="Periplasmic binding protein-like II"/>
    <property type="match status" value="1"/>
</dbReference>
<evidence type="ECO:0000313" key="3">
    <source>
        <dbReference type="Proteomes" id="UP000501058"/>
    </source>
</evidence>
<protein>
    <recommendedName>
        <fullName evidence="1">Solute-binding protein family 5 domain-containing protein</fullName>
    </recommendedName>
</protein>
<dbReference type="GO" id="GO:0015833">
    <property type="term" value="P:peptide transport"/>
    <property type="evidence" value="ECO:0007669"/>
    <property type="project" value="TreeGrafter"/>
</dbReference>
<dbReference type="Gene3D" id="3.10.105.10">
    <property type="entry name" value="Dipeptide-binding Protein, Domain 3"/>
    <property type="match status" value="1"/>
</dbReference>
<evidence type="ECO:0000313" key="2">
    <source>
        <dbReference type="EMBL" id="QIK71629.1"/>
    </source>
</evidence>
<dbReference type="InterPro" id="IPR039424">
    <property type="entry name" value="SBP_5"/>
</dbReference>
<evidence type="ECO:0000259" key="1">
    <source>
        <dbReference type="Pfam" id="PF00496"/>
    </source>
</evidence>
<dbReference type="InterPro" id="IPR000914">
    <property type="entry name" value="SBP_5_dom"/>
</dbReference>
<gene>
    <name evidence="2" type="ORF">G7070_04275</name>
</gene>
<dbReference type="KEGG" id="prv:G7070_04275"/>
<keyword evidence="3" id="KW-1185">Reference proteome</keyword>
<organism evidence="2 3">
    <name type="scientific">Propioniciclava coleopterorum</name>
    <dbReference type="NCBI Taxonomy" id="2714937"/>
    <lineage>
        <taxon>Bacteria</taxon>
        <taxon>Bacillati</taxon>
        <taxon>Actinomycetota</taxon>
        <taxon>Actinomycetes</taxon>
        <taxon>Propionibacteriales</taxon>
        <taxon>Propionibacteriaceae</taxon>
        <taxon>Propioniciclava</taxon>
    </lineage>
</organism>
<name>A0A6G7Y4J3_9ACTN</name>
<dbReference type="GO" id="GO:1904680">
    <property type="term" value="F:peptide transmembrane transporter activity"/>
    <property type="evidence" value="ECO:0007669"/>
    <property type="project" value="TreeGrafter"/>
</dbReference>
<reference evidence="2 3" key="1">
    <citation type="submission" date="2020-03" db="EMBL/GenBank/DDBJ databases">
        <title>Propioniciclava sp. nov., isolated from Hydrophilus acuminatus.</title>
        <authorList>
            <person name="Hyun D.-W."/>
            <person name="Bae J.-W."/>
        </authorList>
    </citation>
    <scope>NUCLEOTIDE SEQUENCE [LARGE SCALE GENOMIC DNA]</scope>
    <source>
        <strain evidence="2 3">HDW11</strain>
    </source>
</reference>
<dbReference type="Gene3D" id="3.40.190.10">
    <property type="entry name" value="Periplasmic binding protein-like II"/>
    <property type="match status" value="1"/>
</dbReference>
<dbReference type="RefSeq" id="WP_166232219.1">
    <property type="nucleotide sequence ID" value="NZ_CP049865.1"/>
</dbReference>
<dbReference type="Pfam" id="PF00496">
    <property type="entry name" value="SBP_bac_5"/>
    <property type="match status" value="1"/>
</dbReference>
<dbReference type="EMBL" id="CP049865">
    <property type="protein sequence ID" value="QIK71629.1"/>
    <property type="molecule type" value="Genomic_DNA"/>
</dbReference>
<proteinExistence type="predicted"/>
<dbReference type="PANTHER" id="PTHR30290">
    <property type="entry name" value="PERIPLASMIC BINDING COMPONENT OF ABC TRANSPORTER"/>
    <property type="match status" value="1"/>
</dbReference>
<dbReference type="Gene3D" id="3.90.76.10">
    <property type="entry name" value="Dipeptide-binding Protein, Domain 1"/>
    <property type="match status" value="1"/>
</dbReference>
<accession>A0A6G7Y4J3</accession>